<dbReference type="GO" id="GO:0008483">
    <property type="term" value="F:transaminase activity"/>
    <property type="evidence" value="ECO:0007669"/>
    <property type="project" value="UniProtKB-KW"/>
</dbReference>
<dbReference type="Gene3D" id="3.20.10.10">
    <property type="entry name" value="D-amino Acid Aminotransferase, subunit A, domain 2"/>
    <property type="match status" value="1"/>
</dbReference>
<proteinExistence type="predicted"/>
<keyword evidence="2" id="KW-0032">Aminotransferase</keyword>
<dbReference type="InterPro" id="IPR036038">
    <property type="entry name" value="Aminotransferase-like"/>
</dbReference>
<dbReference type="KEGG" id="plia:E4191_11570"/>
<protein>
    <recommendedName>
        <fullName evidence="1">Probable branched-chain-amino-acid aminotransferase</fullName>
    </recommendedName>
</protein>
<dbReference type="AlphaFoldDB" id="A0A4P7HPQ5"/>
<keyword evidence="2" id="KW-0808">Transferase</keyword>
<gene>
    <name evidence="2" type="ORF">E4191_11570</name>
</gene>
<organism evidence="2 3">
    <name type="scientific">Paracoccus liaowanqingii</name>
    <dbReference type="NCBI Taxonomy" id="2560053"/>
    <lineage>
        <taxon>Bacteria</taxon>
        <taxon>Pseudomonadati</taxon>
        <taxon>Pseudomonadota</taxon>
        <taxon>Alphaproteobacteria</taxon>
        <taxon>Rhodobacterales</taxon>
        <taxon>Paracoccaceae</taxon>
        <taxon>Paracoccus</taxon>
    </lineage>
</organism>
<dbReference type="Proteomes" id="UP000296374">
    <property type="component" value="Chromosome"/>
</dbReference>
<evidence type="ECO:0000313" key="2">
    <source>
        <dbReference type="EMBL" id="QBX35261.1"/>
    </source>
</evidence>
<dbReference type="SUPFAM" id="SSF56752">
    <property type="entry name" value="D-aminoacid aminotransferase-like PLP-dependent enzymes"/>
    <property type="match status" value="1"/>
</dbReference>
<evidence type="ECO:0000313" key="3">
    <source>
        <dbReference type="Proteomes" id="UP000296374"/>
    </source>
</evidence>
<reference evidence="3" key="1">
    <citation type="submission" date="2019-03" db="EMBL/GenBank/DDBJ databases">
        <authorList>
            <person name="Li J."/>
        </authorList>
    </citation>
    <scope>NUCLEOTIDE SEQUENCE [LARGE SCALE GENOMIC DNA]</scope>
    <source>
        <strain evidence="3">2251</strain>
    </source>
</reference>
<accession>A0A4P7HPQ5</accession>
<dbReference type="Gene3D" id="3.30.470.10">
    <property type="match status" value="1"/>
</dbReference>
<evidence type="ECO:0000256" key="1">
    <source>
        <dbReference type="ARBA" id="ARBA00014472"/>
    </source>
</evidence>
<name>A0A4P7HPQ5_9RHOB</name>
<dbReference type="Pfam" id="PF01063">
    <property type="entry name" value="Aminotran_4"/>
    <property type="match status" value="1"/>
</dbReference>
<dbReference type="InterPro" id="IPR043131">
    <property type="entry name" value="BCAT-like_N"/>
</dbReference>
<dbReference type="NCBIfam" id="NF005729">
    <property type="entry name" value="PRK07546.1-3"/>
    <property type="match status" value="1"/>
</dbReference>
<dbReference type="InterPro" id="IPR001544">
    <property type="entry name" value="Aminotrans_IV"/>
</dbReference>
<dbReference type="EMBL" id="CP038439">
    <property type="protein sequence ID" value="QBX35261.1"/>
    <property type="molecule type" value="Genomic_DNA"/>
</dbReference>
<dbReference type="InterPro" id="IPR043132">
    <property type="entry name" value="BCAT-like_C"/>
</dbReference>
<sequence length="216" mass="23255">MAGGFVQIRIPGPIPDGLTVFETMRREADGRIVLWPLHLARLRRGCAAVGFPLDEARLAPALAALPQGAVLRTRLAVDGAGEVAVTHAPLPANPPLWRVILSDLRLDRDDPWLRLKSSRRPVYDVARAALPPGMDEALLMNTQGELCEGTITSLFLRQGDRLLTPPLDCGLLPGVLRESLLATGAAIEAVLHPEDLPRGELFCGNALRGLIPARLA</sequence>